<name>A0A9P6DQ32_9AGAM</name>
<reference evidence="1" key="1">
    <citation type="journal article" date="2020" name="Nat. Commun.">
        <title>Large-scale genome sequencing of mycorrhizal fungi provides insights into the early evolution of symbiotic traits.</title>
        <authorList>
            <person name="Miyauchi S."/>
            <person name="Kiss E."/>
            <person name="Kuo A."/>
            <person name="Drula E."/>
            <person name="Kohler A."/>
            <person name="Sanchez-Garcia M."/>
            <person name="Morin E."/>
            <person name="Andreopoulos B."/>
            <person name="Barry K.W."/>
            <person name="Bonito G."/>
            <person name="Buee M."/>
            <person name="Carver A."/>
            <person name="Chen C."/>
            <person name="Cichocki N."/>
            <person name="Clum A."/>
            <person name="Culley D."/>
            <person name="Crous P.W."/>
            <person name="Fauchery L."/>
            <person name="Girlanda M."/>
            <person name="Hayes R.D."/>
            <person name="Keri Z."/>
            <person name="LaButti K."/>
            <person name="Lipzen A."/>
            <person name="Lombard V."/>
            <person name="Magnuson J."/>
            <person name="Maillard F."/>
            <person name="Murat C."/>
            <person name="Nolan M."/>
            <person name="Ohm R.A."/>
            <person name="Pangilinan J."/>
            <person name="Pereira M.F."/>
            <person name="Perotto S."/>
            <person name="Peter M."/>
            <person name="Pfister S."/>
            <person name="Riley R."/>
            <person name="Sitrit Y."/>
            <person name="Stielow J.B."/>
            <person name="Szollosi G."/>
            <person name="Zifcakova L."/>
            <person name="Stursova M."/>
            <person name="Spatafora J.W."/>
            <person name="Tedersoo L."/>
            <person name="Vaario L.M."/>
            <person name="Yamada A."/>
            <person name="Yan M."/>
            <person name="Wang P."/>
            <person name="Xu J."/>
            <person name="Bruns T."/>
            <person name="Baldrian P."/>
            <person name="Vilgalys R."/>
            <person name="Dunand C."/>
            <person name="Henrissat B."/>
            <person name="Grigoriev I.V."/>
            <person name="Hibbett D."/>
            <person name="Nagy L.G."/>
            <person name="Martin F.M."/>
        </authorList>
    </citation>
    <scope>NUCLEOTIDE SEQUENCE</scope>
    <source>
        <strain evidence="1">UP504</strain>
    </source>
</reference>
<dbReference type="AlphaFoldDB" id="A0A9P6DQ32"/>
<keyword evidence="2" id="KW-1185">Reference proteome</keyword>
<protein>
    <submittedName>
        <fullName evidence="1">Uncharacterized protein</fullName>
    </submittedName>
</protein>
<evidence type="ECO:0000313" key="2">
    <source>
        <dbReference type="Proteomes" id="UP000886523"/>
    </source>
</evidence>
<comment type="caution">
    <text evidence="1">The sequence shown here is derived from an EMBL/GenBank/DDBJ whole genome shotgun (WGS) entry which is preliminary data.</text>
</comment>
<dbReference type="Proteomes" id="UP000886523">
    <property type="component" value="Unassembled WGS sequence"/>
</dbReference>
<sequence>MFPNTYAAEARWGSMPDVAGPATHGRISDGHWDNMKEIIISGVSLSLEAEAGNPESSYFVQILSSQDHYARPFPLLTGTGLRLVSRWRPEIPVGIPQCDWRGLGSAHVPNELAFIEHPARCSTASWGMRIGLQRKSRMARFDIDVVFVSQNLFRAHPNDQRNAETLASMSPDASLRLRHRRGCPVMQQADEEKNKGKATDEQTTHYKAVLVTSGAWIKS</sequence>
<proteinExistence type="predicted"/>
<accession>A0A9P6DQ32</accession>
<evidence type="ECO:0000313" key="1">
    <source>
        <dbReference type="EMBL" id="KAF9509602.1"/>
    </source>
</evidence>
<dbReference type="EMBL" id="MU129032">
    <property type="protein sequence ID" value="KAF9509602.1"/>
    <property type="molecule type" value="Genomic_DNA"/>
</dbReference>
<gene>
    <name evidence="1" type="ORF">BS47DRAFT_1384328</name>
</gene>
<organism evidence="1 2">
    <name type="scientific">Hydnum rufescens UP504</name>
    <dbReference type="NCBI Taxonomy" id="1448309"/>
    <lineage>
        <taxon>Eukaryota</taxon>
        <taxon>Fungi</taxon>
        <taxon>Dikarya</taxon>
        <taxon>Basidiomycota</taxon>
        <taxon>Agaricomycotina</taxon>
        <taxon>Agaricomycetes</taxon>
        <taxon>Cantharellales</taxon>
        <taxon>Hydnaceae</taxon>
        <taxon>Hydnum</taxon>
    </lineage>
</organism>